<keyword evidence="6" id="KW-0472">Membrane</keyword>
<gene>
    <name evidence="8" type="ORF">COU48_00105</name>
</gene>
<feature type="transmembrane region" description="Helical" evidence="6">
    <location>
        <begin position="224"/>
        <end position="244"/>
    </location>
</feature>
<dbReference type="AlphaFoldDB" id="A0A2J0JIN0"/>
<reference evidence="9" key="1">
    <citation type="submission" date="2017-09" db="EMBL/GenBank/DDBJ databases">
        <title>Depth-based differentiation of microbial function through sediment-hosted aquifers and enrichment of novel symbionts in the deep terrestrial subsurface.</title>
        <authorList>
            <person name="Probst A.J."/>
            <person name="Ladd B."/>
            <person name="Jarett J.K."/>
            <person name="Geller-Mcgrath D.E."/>
            <person name="Sieber C.M.K."/>
            <person name="Emerson J.B."/>
            <person name="Anantharaman K."/>
            <person name="Thomas B.C."/>
            <person name="Malmstrom R."/>
            <person name="Stieglmeier M."/>
            <person name="Klingl A."/>
            <person name="Woyke T."/>
            <person name="Ryan C.M."/>
            <person name="Banfield J.F."/>
        </authorList>
    </citation>
    <scope>NUCLEOTIDE SEQUENCE [LARGE SCALE GENOMIC DNA]</scope>
</reference>
<dbReference type="InterPro" id="IPR050736">
    <property type="entry name" value="Sensor_HK_Regulatory"/>
</dbReference>
<evidence type="ECO:0000256" key="1">
    <source>
        <dbReference type="ARBA" id="ARBA00000085"/>
    </source>
</evidence>
<dbReference type="InterPro" id="IPR004358">
    <property type="entry name" value="Sig_transdc_His_kin-like_C"/>
</dbReference>
<accession>A0A2J0JIN0</accession>
<feature type="transmembrane region" description="Helical" evidence="6">
    <location>
        <begin position="155"/>
        <end position="175"/>
    </location>
</feature>
<feature type="transmembrane region" description="Helical" evidence="6">
    <location>
        <begin position="278"/>
        <end position="296"/>
    </location>
</feature>
<keyword evidence="3" id="KW-0808">Transferase</keyword>
<dbReference type="GO" id="GO:0004673">
    <property type="term" value="F:protein histidine kinase activity"/>
    <property type="evidence" value="ECO:0007669"/>
    <property type="project" value="UniProtKB-EC"/>
</dbReference>
<feature type="transmembrane region" description="Helical" evidence="6">
    <location>
        <begin position="187"/>
        <end position="212"/>
    </location>
</feature>
<dbReference type="Gene3D" id="3.30.565.10">
    <property type="entry name" value="Histidine kinase-like ATPase, C-terminal domain"/>
    <property type="match status" value="1"/>
</dbReference>
<feature type="transmembrane region" description="Helical" evidence="6">
    <location>
        <begin position="53"/>
        <end position="74"/>
    </location>
</feature>
<evidence type="ECO:0000259" key="7">
    <source>
        <dbReference type="PROSITE" id="PS50109"/>
    </source>
</evidence>
<keyword evidence="4" id="KW-0418">Kinase</keyword>
<dbReference type="SMART" id="SM00387">
    <property type="entry name" value="HATPase_c"/>
    <property type="match status" value="1"/>
</dbReference>
<feature type="domain" description="Histidine kinase" evidence="7">
    <location>
        <begin position="378"/>
        <end position="551"/>
    </location>
</feature>
<dbReference type="PRINTS" id="PR00344">
    <property type="entry name" value="BCTRLSENSOR"/>
</dbReference>
<dbReference type="Proteomes" id="UP000228613">
    <property type="component" value="Unassembled WGS sequence"/>
</dbReference>
<feature type="transmembrane region" description="Helical" evidence="6">
    <location>
        <begin position="20"/>
        <end position="41"/>
    </location>
</feature>
<evidence type="ECO:0000256" key="3">
    <source>
        <dbReference type="ARBA" id="ARBA00022679"/>
    </source>
</evidence>
<evidence type="ECO:0000313" key="9">
    <source>
        <dbReference type="Proteomes" id="UP000228613"/>
    </source>
</evidence>
<feature type="transmembrane region" description="Helical" evidence="6">
    <location>
        <begin position="116"/>
        <end position="135"/>
    </location>
</feature>
<proteinExistence type="predicted"/>
<dbReference type="InterPro" id="IPR005467">
    <property type="entry name" value="His_kinase_dom"/>
</dbReference>
<evidence type="ECO:0000256" key="2">
    <source>
        <dbReference type="ARBA" id="ARBA00012438"/>
    </source>
</evidence>
<comment type="catalytic activity">
    <reaction evidence="1">
        <text>ATP + protein L-histidine = ADP + protein N-phospho-L-histidine.</text>
        <dbReference type="EC" id="2.7.13.3"/>
    </reaction>
</comment>
<dbReference type="EC" id="2.7.13.3" evidence="2"/>
<keyword evidence="6" id="KW-0812">Transmembrane</keyword>
<dbReference type="PANTHER" id="PTHR43711">
    <property type="entry name" value="TWO-COMPONENT HISTIDINE KINASE"/>
    <property type="match status" value="1"/>
</dbReference>
<sequence>MICYLFTEPTYFFFSSDVPALLYYAHIPATVLVLFISFFVFWKGRKFLLNRLLLAISIFFSLWTLSTLILWTNIHSNFMMFIWSFSGFILGSISIFSIYFMYVFLSKKDVSVRLRILFFALLSPTLFLLPTSLNLKGFDITVCDAFKFEWLPFKIYYSMLGLVAMVWIFVLLIRWYRVSDPIFRRQIVLMGTGIELFLFSFFGIEFLASYFTRIGVLPDSEIEMYGLLGMVIFMIYIIILIVRFSTFNVKLIATQALVWGLIILIGSQFFFIKVPLNMLLNGITFIASIIFGYFLIKSVKKEVEQKEELAKLNIDLNNLLVQRESLVHLVTHKVKGSFTRSKYIFAGMLDGTFGDINDEIKKRAQQGLDSDNGGIDTVDLVLNAANLQKGTVKYDIKNFDFKELVEKVISEKEISIEAKGLKLEKDIKPASVGGENTYNLFGDAFWLKEALSNLIENSIKYTKEGKIIVGLKKENGQVLFYVKDTGIGITDEDKKNLFTEGGRGKDSVKVNVDSTGYGLYSVKLIIETHKGKVWVDSEIGKGSTFWISLNA</sequence>
<comment type="caution">
    <text evidence="8">The sequence shown here is derived from an EMBL/GenBank/DDBJ whole genome shotgun (WGS) entry which is preliminary data.</text>
</comment>
<name>A0A2J0JIN0_9BACT</name>
<keyword evidence="6" id="KW-1133">Transmembrane helix</keyword>
<feature type="transmembrane region" description="Helical" evidence="6">
    <location>
        <begin position="251"/>
        <end position="272"/>
    </location>
</feature>
<evidence type="ECO:0000256" key="6">
    <source>
        <dbReference type="SAM" id="Phobius"/>
    </source>
</evidence>
<dbReference type="PROSITE" id="PS50109">
    <property type="entry name" value="HIS_KIN"/>
    <property type="match status" value="1"/>
</dbReference>
<dbReference type="PANTHER" id="PTHR43711:SF28">
    <property type="entry name" value="SENSOR HISTIDINE KINASE YXDK"/>
    <property type="match status" value="1"/>
</dbReference>
<organism evidence="8 9">
    <name type="scientific">Candidatus Nomurabacteria bacterium CG10_big_fil_rev_8_21_14_0_10_03_31_7</name>
    <dbReference type="NCBI Taxonomy" id="1974730"/>
    <lineage>
        <taxon>Bacteria</taxon>
        <taxon>Candidatus Nomuraibacteriota</taxon>
    </lineage>
</organism>
<keyword evidence="5" id="KW-0902">Two-component regulatory system</keyword>
<dbReference type="InterPro" id="IPR036890">
    <property type="entry name" value="HATPase_C_sf"/>
</dbReference>
<dbReference type="GO" id="GO:0000160">
    <property type="term" value="P:phosphorelay signal transduction system"/>
    <property type="evidence" value="ECO:0007669"/>
    <property type="project" value="UniProtKB-KW"/>
</dbReference>
<protein>
    <recommendedName>
        <fullName evidence="2">histidine kinase</fullName>
        <ecNumber evidence="2">2.7.13.3</ecNumber>
    </recommendedName>
</protein>
<dbReference type="InterPro" id="IPR003594">
    <property type="entry name" value="HATPase_dom"/>
</dbReference>
<evidence type="ECO:0000256" key="5">
    <source>
        <dbReference type="ARBA" id="ARBA00023012"/>
    </source>
</evidence>
<feature type="transmembrane region" description="Helical" evidence="6">
    <location>
        <begin position="80"/>
        <end position="104"/>
    </location>
</feature>
<evidence type="ECO:0000313" key="8">
    <source>
        <dbReference type="EMBL" id="PIR69156.1"/>
    </source>
</evidence>
<dbReference type="Pfam" id="PF02518">
    <property type="entry name" value="HATPase_c"/>
    <property type="match status" value="1"/>
</dbReference>
<dbReference type="SUPFAM" id="SSF55874">
    <property type="entry name" value="ATPase domain of HSP90 chaperone/DNA topoisomerase II/histidine kinase"/>
    <property type="match status" value="1"/>
</dbReference>
<evidence type="ECO:0000256" key="4">
    <source>
        <dbReference type="ARBA" id="ARBA00022777"/>
    </source>
</evidence>
<dbReference type="EMBL" id="PFCP01000003">
    <property type="protein sequence ID" value="PIR69156.1"/>
    <property type="molecule type" value="Genomic_DNA"/>
</dbReference>